<feature type="binding site" evidence="4">
    <location>
        <position position="19"/>
    </location>
    <ligand>
        <name>3-amino-2-oxopropyl phosphate</name>
        <dbReference type="ChEBI" id="CHEBI:57279"/>
    </ligand>
</feature>
<dbReference type="GO" id="GO:0005829">
    <property type="term" value="C:cytosol"/>
    <property type="evidence" value="ECO:0007669"/>
    <property type="project" value="TreeGrafter"/>
</dbReference>
<dbReference type="InterPro" id="IPR004569">
    <property type="entry name" value="PyrdxlP_synth_PdxJ"/>
</dbReference>
<feature type="active site" description="Proton acceptor" evidence="4">
    <location>
        <position position="44"/>
    </location>
</feature>
<dbReference type="InterPro" id="IPR013785">
    <property type="entry name" value="Aldolase_TIM"/>
</dbReference>
<dbReference type="GO" id="GO:0008615">
    <property type="term" value="P:pyridoxine biosynthetic process"/>
    <property type="evidence" value="ECO:0007669"/>
    <property type="project" value="UniProtKB-UniRule"/>
</dbReference>
<dbReference type="PANTHER" id="PTHR30456">
    <property type="entry name" value="PYRIDOXINE 5'-PHOSPHATE SYNTHASE"/>
    <property type="match status" value="1"/>
</dbReference>
<keyword evidence="2 4" id="KW-0808">Transferase</keyword>
<comment type="caution">
    <text evidence="4">Lacks conserved residue(s) required for the propagation of feature annotation.</text>
</comment>
<gene>
    <name evidence="4" type="primary">pdxJ</name>
    <name evidence="6" type="ORF">AUP44_07880</name>
</gene>
<evidence type="ECO:0000313" key="6">
    <source>
        <dbReference type="EMBL" id="KYO51728.1"/>
    </source>
</evidence>
<keyword evidence="3 4" id="KW-0664">Pyridoxine biosynthesis</keyword>
<dbReference type="InterPro" id="IPR036130">
    <property type="entry name" value="Pyridoxine-5'_phos_synth"/>
</dbReference>
<proteinExistence type="inferred from homology"/>
<evidence type="ECO:0000256" key="3">
    <source>
        <dbReference type="ARBA" id="ARBA00023096"/>
    </source>
</evidence>
<comment type="caution">
    <text evidence="6">The sequence shown here is derived from an EMBL/GenBank/DDBJ whole genome shotgun (WGS) entry which is preliminary data.</text>
</comment>
<dbReference type="PANTHER" id="PTHR30456:SF0">
    <property type="entry name" value="PYRIDOXINE 5'-PHOSPHATE SYNTHASE"/>
    <property type="match status" value="1"/>
</dbReference>
<dbReference type="AlphaFoldDB" id="A0A162KNJ9"/>
<comment type="similarity">
    <text evidence="4">Belongs to the PNP synthase family.</text>
</comment>
<comment type="function">
    <text evidence="4">Catalyzes the complicated ring closure reaction between the two acyclic compounds 1-deoxy-D-xylulose-5-phosphate (DXP) and 3-amino-2-oxopropyl phosphate (1-amino-acetone-3-phosphate or AAP) to form pyridoxine 5'-phosphate (PNP) and inorganic phosphate.</text>
</comment>
<dbReference type="NCBIfam" id="NF003626">
    <property type="entry name" value="PRK05265.1-4"/>
    <property type="match status" value="1"/>
</dbReference>
<reference evidence="6 7" key="1">
    <citation type="submission" date="2015-12" db="EMBL/GenBank/DDBJ databases">
        <title>Genome sequence of Tistrella mobilis MCCC 1A02139.</title>
        <authorList>
            <person name="Lu L."/>
            <person name="Lai Q."/>
            <person name="Shao Z."/>
            <person name="Qian P."/>
        </authorList>
    </citation>
    <scope>NUCLEOTIDE SEQUENCE [LARGE SCALE GENOMIC DNA]</scope>
    <source>
        <strain evidence="6 7">MCCC 1A02139</strain>
    </source>
</reference>
<evidence type="ECO:0000256" key="1">
    <source>
        <dbReference type="ARBA" id="ARBA00022490"/>
    </source>
</evidence>
<dbReference type="NCBIfam" id="TIGR00559">
    <property type="entry name" value="pdxJ"/>
    <property type="match status" value="1"/>
</dbReference>
<accession>A0A162KNJ9</accession>
<dbReference type="Proteomes" id="UP000075787">
    <property type="component" value="Unassembled WGS sequence"/>
</dbReference>
<feature type="active site" description="Proton donor" evidence="4">
    <location>
        <position position="200"/>
    </location>
</feature>
<evidence type="ECO:0000256" key="4">
    <source>
        <dbReference type="HAMAP-Rule" id="MF_00279"/>
    </source>
</evidence>
<dbReference type="Pfam" id="PF03740">
    <property type="entry name" value="PdxJ"/>
    <property type="match status" value="1"/>
</dbReference>
<feature type="binding site" evidence="4">
    <location>
        <position position="8"/>
    </location>
    <ligand>
        <name>3-amino-2-oxopropyl phosphate</name>
        <dbReference type="ChEBI" id="CHEBI:57279"/>
    </ligand>
</feature>
<evidence type="ECO:0000313" key="7">
    <source>
        <dbReference type="Proteomes" id="UP000075787"/>
    </source>
</evidence>
<dbReference type="UniPathway" id="UPA00244">
    <property type="reaction ID" value="UER00313"/>
</dbReference>
<feature type="binding site" evidence="4">
    <location>
        <position position="46"/>
    </location>
    <ligand>
        <name>1-deoxy-D-xylulose 5-phosphate</name>
        <dbReference type="ChEBI" id="CHEBI:57792"/>
    </ligand>
</feature>
<evidence type="ECO:0000256" key="5">
    <source>
        <dbReference type="NCBIfam" id="TIGR00559"/>
    </source>
</evidence>
<feature type="site" description="Transition state stabilizer" evidence="4">
    <location>
        <position position="160"/>
    </location>
</feature>
<dbReference type="EC" id="2.6.99.2" evidence="4 5"/>
<feature type="binding site" evidence="4">
    <location>
        <position position="51"/>
    </location>
    <ligand>
        <name>1-deoxy-D-xylulose 5-phosphate</name>
        <dbReference type="ChEBI" id="CHEBI:57792"/>
    </ligand>
</feature>
<comment type="catalytic activity">
    <reaction evidence="4">
        <text>3-amino-2-oxopropyl phosphate + 1-deoxy-D-xylulose 5-phosphate = pyridoxine 5'-phosphate + phosphate + 2 H2O + H(+)</text>
        <dbReference type="Rhea" id="RHEA:15265"/>
        <dbReference type="ChEBI" id="CHEBI:15377"/>
        <dbReference type="ChEBI" id="CHEBI:15378"/>
        <dbReference type="ChEBI" id="CHEBI:43474"/>
        <dbReference type="ChEBI" id="CHEBI:57279"/>
        <dbReference type="ChEBI" id="CHEBI:57792"/>
        <dbReference type="ChEBI" id="CHEBI:58589"/>
        <dbReference type="EC" id="2.6.99.2"/>
    </reaction>
</comment>
<feature type="binding site" evidence="4">
    <location>
        <position position="201"/>
    </location>
    <ligand>
        <name>3-amino-2-oxopropyl phosphate</name>
        <dbReference type="ChEBI" id="CHEBI:57279"/>
    </ligand>
</feature>
<keyword evidence="1 4" id="KW-0963">Cytoplasm</keyword>
<evidence type="ECO:0000256" key="2">
    <source>
        <dbReference type="ARBA" id="ARBA00022679"/>
    </source>
</evidence>
<dbReference type="OrthoDB" id="9806590at2"/>
<dbReference type="HAMAP" id="MF_00279">
    <property type="entry name" value="PdxJ"/>
    <property type="match status" value="1"/>
</dbReference>
<dbReference type="EMBL" id="LPZR01000166">
    <property type="protein sequence ID" value="KYO51728.1"/>
    <property type="molecule type" value="Genomic_DNA"/>
</dbReference>
<organism evidence="6 7">
    <name type="scientific">Tistrella mobilis</name>
    <dbReference type="NCBI Taxonomy" id="171437"/>
    <lineage>
        <taxon>Bacteria</taxon>
        <taxon>Pseudomonadati</taxon>
        <taxon>Pseudomonadota</taxon>
        <taxon>Alphaproteobacteria</taxon>
        <taxon>Geminicoccales</taxon>
        <taxon>Geminicoccaceae</taxon>
        <taxon>Tistrella</taxon>
    </lineage>
</organism>
<feature type="active site" description="Proton acceptor" evidence="4">
    <location>
        <position position="79"/>
    </location>
</feature>
<comment type="subcellular location">
    <subcellularLocation>
        <location evidence="4">Cytoplasm</location>
    </subcellularLocation>
</comment>
<feature type="binding site" evidence="4">
    <location>
        <position position="109"/>
    </location>
    <ligand>
        <name>1-deoxy-D-xylulose 5-phosphate</name>
        <dbReference type="ChEBI" id="CHEBI:57792"/>
    </ligand>
</feature>
<dbReference type="SUPFAM" id="SSF63892">
    <property type="entry name" value="Pyridoxine 5'-phosphate synthase"/>
    <property type="match status" value="1"/>
</dbReference>
<dbReference type="RefSeq" id="WP_062765590.1">
    <property type="nucleotide sequence ID" value="NZ_CP121045.1"/>
</dbReference>
<comment type="subunit">
    <text evidence="4">Homooctamer; tetramer of dimers.</text>
</comment>
<name>A0A162KNJ9_9PROT</name>
<protein>
    <recommendedName>
        <fullName evidence="4 5">Pyridoxine 5'-phosphate synthase</fullName>
        <shortName evidence="4">PNP synthase</shortName>
        <ecNumber evidence="4 5">2.6.99.2</ecNumber>
    </recommendedName>
</protein>
<dbReference type="Gene3D" id="3.20.20.70">
    <property type="entry name" value="Aldolase class I"/>
    <property type="match status" value="1"/>
</dbReference>
<dbReference type="GeneID" id="97241008"/>
<comment type="pathway">
    <text evidence="4">Cofactor biosynthesis; pyridoxine 5'-phosphate biosynthesis; pyridoxine 5'-phosphate from D-erythrose 4-phosphate: step 5/5.</text>
</comment>
<dbReference type="GO" id="GO:0033856">
    <property type="term" value="F:pyridoxine 5'-phosphate synthase activity"/>
    <property type="evidence" value="ECO:0007669"/>
    <property type="project" value="UniProtKB-UniRule"/>
</dbReference>
<sequence length="250" mass="27040">MTTKLSVNLNKVALLRNQRDNGYPDVLATAKRVLRAGAHGITIHPRPDERHIRRSDVMDLAGLFATDLPEVIGAEFNIEGYPSEDFAELVNQVRPHQVTLVPDAPGARTSEEGWDFDSRAEELARGIDLVRPSGARIAVFINPDPKAPAAAKALGADRVEMYTGIYAMAWDRPDFEPAAAYVAATAQAAAEAGIGLNAGHDLNLVNLADFLSRAPGCLEVSIGHAITAEALDYGWDETVRRYLDIINGIC</sequence>
<feature type="binding site" evidence="4">
    <location>
        <begin position="223"/>
        <end position="224"/>
    </location>
    <ligand>
        <name>3-amino-2-oxopropyl phosphate</name>
        <dbReference type="ChEBI" id="CHEBI:57279"/>
    </ligand>
</feature>